<dbReference type="SUPFAM" id="SSF118310">
    <property type="entry name" value="AN1-like Zinc finger"/>
    <property type="match status" value="1"/>
</dbReference>
<dbReference type="InterPro" id="IPR050652">
    <property type="entry name" value="AN1_A20_ZnFinger"/>
</dbReference>
<dbReference type="Pfam" id="PF01754">
    <property type="entry name" value="zf-A20"/>
    <property type="match status" value="1"/>
</dbReference>
<protein>
    <recommendedName>
        <fullName evidence="5">A20-type domain-containing protein</fullName>
    </recommendedName>
</protein>
<keyword evidence="7" id="KW-1185">Reference proteome</keyword>
<keyword evidence="1" id="KW-0479">Metal-binding</keyword>
<feature type="compositionally biased region" description="Polar residues" evidence="4">
    <location>
        <begin position="68"/>
        <end position="83"/>
    </location>
</feature>
<accession>A0A1X2IGD3</accession>
<keyword evidence="3" id="KW-0862">Zinc</keyword>
<feature type="compositionally biased region" description="Low complexity" evidence="4">
    <location>
        <begin position="99"/>
        <end position="110"/>
    </location>
</feature>
<sequence length="200" mass="22229">MEDNKTSDIPLPCTNGCGFYGNPIFQNMCSKCFGQQQKSNENLHKVTTSAASTAAVSIKEPTPAAESPSETIVPPTNITNQTKSETKDRDQVETDNHSDSASGLDSAAAVVEKEEDAKDDKPIQKNKGRCFICRIKIPLTKQLTNKCRCDYVYCDSHRYPDKHQCLFDHASMDKDILAKNNPKLNDRPRGGRSFQRLDSV</sequence>
<dbReference type="InterPro" id="IPR002653">
    <property type="entry name" value="Znf_A20"/>
</dbReference>
<dbReference type="EMBL" id="MCGE01000012">
    <property type="protein sequence ID" value="ORZ15861.1"/>
    <property type="molecule type" value="Genomic_DNA"/>
</dbReference>
<dbReference type="PROSITE" id="PS51036">
    <property type="entry name" value="ZF_A20"/>
    <property type="match status" value="1"/>
</dbReference>
<feature type="domain" description="A20-type" evidence="5">
    <location>
        <begin position="7"/>
        <end position="41"/>
    </location>
</feature>
<evidence type="ECO:0000313" key="7">
    <source>
        <dbReference type="Proteomes" id="UP000193560"/>
    </source>
</evidence>
<dbReference type="SMART" id="SM00259">
    <property type="entry name" value="ZnF_A20"/>
    <property type="match status" value="1"/>
</dbReference>
<feature type="region of interest" description="Disordered" evidence="4">
    <location>
        <begin position="178"/>
        <end position="200"/>
    </location>
</feature>
<dbReference type="Gene3D" id="4.10.1110.10">
    <property type="entry name" value="AN1-like Zinc finger"/>
    <property type="match status" value="1"/>
</dbReference>
<dbReference type="Proteomes" id="UP000193560">
    <property type="component" value="Unassembled WGS sequence"/>
</dbReference>
<dbReference type="OrthoDB" id="428577at2759"/>
<dbReference type="AlphaFoldDB" id="A0A1X2IGD3"/>
<evidence type="ECO:0000256" key="1">
    <source>
        <dbReference type="ARBA" id="ARBA00022723"/>
    </source>
</evidence>
<dbReference type="STRING" id="90262.A0A1X2IGD3"/>
<dbReference type="Gene3D" id="1.20.5.4770">
    <property type="match status" value="1"/>
</dbReference>
<name>A0A1X2IGD3_9FUNG</name>
<keyword evidence="2" id="KW-0863">Zinc-finger</keyword>
<dbReference type="SMART" id="SM00154">
    <property type="entry name" value="ZnF_AN1"/>
    <property type="match status" value="1"/>
</dbReference>
<gene>
    <name evidence="6" type="ORF">BCR42DRAFT_416048</name>
</gene>
<evidence type="ECO:0000313" key="6">
    <source>
        <dbReference type="EMBL" id="ORZ15861.1"/>
    </source>
</evidence>
<dbReference type="PANTHER" id="PTHR10634">
    <property type="entry name" value="AN1-TYPE ZINC FINGER PROTEIN"/>
    <property type="match status" value="1"/>
</dbReference>
<feature type="region of interest" description="Disordered" evidence="4">
    <location>
        <begin position="54"/>
        <end position="121"/>
    </location>
</feature>
<organism evidence="6 7">
    <name type="scientific">Absidia repens</name>
    <dbReference type="NCBI Taxonomy" id="90262"/>
    <lineage>
        <taxon>Eukaryota</taxon>
        <taxon>Fungi</taxon>
        <taxon>Fungi incertae sedis</taxon>
        <taxon>Mucoromycota</taxon>
        <taxon>Mucoromycotina</taxon>
        <taxon>Mucoromycetes</taxon>
        <taxon>Mucorales</taxon>
        <taxon>Cunninghamellaceae</taxon>
        <taxon>Absidia</taxon>
    </lineage>
</organism>
<evidence type="ECO:0000256" key="2">
    <source>
        <dbReference type="ARBA" id="ARBA00022771"/>
    </source>
</evidence>
<feature type="compositionally biased region" description="Basic and acidic residues" evidence="4">
    <location>
        <begin position="111"/>
        <end position="121"/>
    </location>
</feature>
<proteinExistence type="predicted"/>
<reference evidence="6 7" key="1">
    <citation type="submission" date="2016-07" db="EMBL/GenBank/DDBJ databases">
        <title>Pervasive Adenine N6-methylation of Active Genes in Fungi.</title>
        <authorList>
            <consortium name="DOE Joint Genome Institute"/>
            <person name="Mondo S.J."/>
            <person name="Dannebaum R.O."/>
            <person name="Kuo R.C."/>
            <person name="Labutti K."/>
            <person name="Haridas S."/>
            <person name="Kuo A."/>
            <person name="Salamov A."/>
            <person name="Ahrendt S.R."/>
            <person name="Lipzen A."/>
            <person name="Sullivan W."/>
            <person name="Andreopoulos W.B."/>
            <person name="Clum A."/>
            <person name="Lindquist E."/>
            <person name="Daum C."/>
            <person name="Ramamoorthy G.K."/>
            <person name="Gryganskyi A."/>
            <person name="Culley D."/>
            <person name="Magnuson J.K."/>
            <person name="James T.Y."/>
            <person name="O'Malley M.A."/>
            <person name="Stajich J.E."/>
            <person name="Spatafora J.W."/>
            <person name="Visel A."/>
            <person name="Grigoriev I.V."/>
        </authorList>
    </citation>
    <scope>NUCLEOTIDE SEQUENCE [LARGE SCALE GENOMIC DNA]</scope>
    <source>
        <strain evidence="6 7">NRRL 1336</strain>
    </source>
</reference>
<evidence type="ECO:0000259" key="5">
    <source>
        <dbReference type="PROSITE" id="PS51036"/>
    </source>
</evidence>
<comment type="caution">
    <text evidence="6">The sequence shown here is derived from an EMBL/GenBank/DDBJ whole genome shotgun (WGS) entry which is preliminary data.</text>
</comment>
<evidence type="ECO:0000256" key="4">
    <source>
        <dbReference type="SAM" id="MobiDB-lite"/>
    </source>
</evidence>
<evidence type="ECO:0000256" key="3">
    <source>
        <dbReference type="ARBA" id="ARBA00022833"/>
    </source>
</evidence>
<dbReference type="GO" id="GO:0003677">
    <property type="term" value="F:DNA binding"/>
    <property type="evidence" value="ECO:0007669"/>
    <property type="project" value="InterPro"/>
</dbReference>
<dbReference type="GO" id="GO:0008270">
    <property type="term" value="F:zinc ion binding"/>
    <property type="evidence" value="ECO:0007669"/>
    <property type="project" value="UniProtKB-KW"/>
</dbReference>
<dbReference type="InterPro" id="IPR000058">
    <property type="entry name" value="Znf_AN1"/>
</dbReference>
<dbReference type="InterPro" id="IPR035896">
    <property type="entry name" value="AN1-like_Znf"/>
</dbReference>
<dbReference type="SUPFAM" id="SSF57716">
    <property type="entry name" value="Glucocorticoid receptor-like (DNA-binding domain)"/>
    <property type="match status" value="1"/>
</dbReference>
<feature type="compositionally biased region" description="Basic and acidic residues" evidence="4">
    <location>
        <begin position="84"/>
        <end position="98"/>
    </location>
</feature>